<dbReference type="EMBL" id="OZ019907">
    <property type="protein sequence ID" value="CAK9206915.1"/>
    <property type="molecule type" value="Genomic_DNA"/>
</dbReference>
<keyword evidence="4" id="KW-1185">Reference proteome</keyword>
<name>A0ABP0TWQ5_9BRYO</name>
<accession>A0ABP0TWQ5</accession>
<organism evidence="3 4">
    <name type="scientific">Sphagnum troendelagicum</name>
    <dbReference type="NCBI Taxonomy" id="128251"/>
    <lineage>
        <taxon>Eukaryota</taxon>
        <taxon>Viridiplantae</taxon>
        <taxon>Streptophyta</taxon>
        <taxon>Embryophyta</taxon>
        <taxon>Bryophyta</taxon>
        <taxon>Sphagnophytina</taxon>
        <taxon>Sphagnopsida</taxon>
        <taxon>Sphagnales</taxon>
        <taxon>Sphagnaceae</taxon>
        <taxon>Sphagnum</taxon>
    </lineage>
</organism>
<dbReference type="Proteomes" id="UP001497512">
    <property type="component" value="Chromosome 15"/>
</dbReference>
<dbReference type="PANTHER" id="PTHR47434">
    <property type="entry name" value="PROTEIN PTST HOMOLOG 3, CHLOROPLASTIC"/>
    <property type="match status" value="1"/>
</dbReference>
<gene>
    <name evidence="3" type="ORF">CSSPTR1EN2_LOCUS8587</name>
</gene>
<feature type="region of interest" description="Disordered" evidence="1">
    <location>
        <begin position="76"/>
        <end position="105"/>
    </location>
</feature>
<evidence type="ECO:0000313" key="3">
    <source>
        <dbReference type="EMBL" id="CAK9206915.1"/>
    </source>
</evidence>
<dbReference type="InterPro" id="IPR013783">
    <property type="entry name" value="Ig-like_fold"/>
</dbReference>
<dbReference type="Gene3D" id="2.60.40.10">
    <property type="entry name" value="Immunoglobulins"/>
    <property type="match status" value="1"/>
</dbReference>
<feature type="compositionally biased region" description="Polar residues" evidence="1">
    <location>
        <begin position="168"/>
        <end position="181"/>
    </location>
</feature>
<dbReference type="CDD" id="cd02859">
    <property type="entry name" value="E_set_AMPKbeta_like_N"/>
    <property type="match status" value="1"/>
</dbReference>
<feature type="region of interest" description="Disordered" evidence="1">
    <location>
        <begin position="317"/>
        <end position="363"/>
    </location>
</feature>
<feature type="compositionally biased region" description="Basic and acidic residues" evidence="1">
    <location>
        <begin position="338"/>
        <end position="351"/>
    </location>
</feature>
<protein>
    <recommendedName>
        <fullName evidence="2">AMP-activated protein kinase glycogen-binding domain-containing protein</fullName>
    </recommendedName>
</protein>
<dbReference type="Pfam" id="PF16561">
    <property type="entry name" value="AMPK1_CBM"/>
    <property type="match status" value="1"/>
</dbReference>
<reference evidence="3" key="1">
    <citation type="submission" date="2024-02" db="EMBL/GenBank/DDBJ databases">
        <authorList>
            <consortium name="ELIXIR-Norway"/>
            <consortium name="Elixir Norway"/>
        </authorList>
    </citation>
    <scope>NUCLEOTIDE SEQUENCE</scope>
</reference>
<dbReference type="SUPFAM" id="SSF81296">
    <property type="entry name" value="E set domains"/>
    <property type="match status" value="1"/>
</dbReference>
<sequence>MAAVACVRGGCVCSWINGVEKSREQFAVLERVSFCSSYYCRVVDCCVSSSSSSSSVSWPFFFPVITMCSTSSSREKSRDIQPLRKRNTRAANPSRQQQGVTTTGRISTSDLHLVTALHEFIAAGDLPPQQVPSTCDLARSGRQDLANAVRRRGYKVVGQLLANPNFLKTSNSGSVQTQPSSGVHEHETTHQEHHDIWQQVQQHAHIYQTADRNINGYVSSRQINGLGLELGPSCFLPHPELVVGNGAGQTTLQRDCAALSETPVEPAISTPSLLPPCEESPKSYLNQRTGLLDEEDQAIDISHTWQLESCQGLPTQPNMAKHTQGAGKFNNGSTNGVHDVHADEHSSDDKGLQSNSTSNFSGSQERIAWQKAAMLKTKLQSFLSNPVEKTIVQKPRDQDAYFDDMDKEEEPLTSSHLQEKQDIQAAPRTDLSTELDCIKALLHTKEMENLSVIHELEEVKALLALIRVKAAAEVVQAKQQAAEKDLQLQVAQQALQSLKLVHVDWWGEGKRVELAGSFNGWEHHLCLFPDLASESPKRDGSRGPMMWSVELWLYPGLHEIKFIVDGKWQIDPQREAVHHHIGSNNVLRVDP</sequence>
<dbReference type="InterPro" id="IPR032640">
    <property type="entry name" value="AMPK1_CBM"/>
</dbReference>
<feature type="compositionally biased region" description="Basic and acidic residues" evidence="1">
    <location>
        <begin position="183"/>
        <end position="193"/>
    </location>
</feature>
<feature type="compositionally biased region" description="Polar residues" evidence="1">
    <location>
        <begin position="89"/>
        <end position="105"/>
    </location>
</feature>
<dbReference type="PANTHER" id="PTHR47434:SF2">
    <property type="entry name" value="PROTEIN PTST HOMOLOG 3, CHLOROPLASTIC"/>
    <property type="match status" value="1"/>
</dbReference>
<feature type="domain" description="AMP-activated protein kinase glycogen-binding" evidence="2">
    <location>
        <begin position="502"/>
        <end position="590"/>
    </location>
</feature>
<evidence type="ECO:0000313" key="4">
    <source>
        <dbReference type="Proteomes" id="UP001497512"/>
    </source>
</evidence>
<evidence type="ECO:0000259" key="2">
    <source>
        <dbReference type="Pfam" id="PF16561"/>
    </source>
</evidence>
<feature type="region of interest" description="Disordered" evidence="1">
    <location>
        <begin position="168"/>
        <end position="193"/>
    </location>
</feature>
<feature type="compositionally biased region" description="Polar residues" evidence="1">
    <location>
        <begin position="352"/>
        <end position="363"/>
    </location>
</feature>
<proteinExistence type="predicted"/>
<evidence type="ECO:0000256" key="1">
    <source>
        <dbReference type="SAM" id="MobiDB-lite"/>
    </source>
</evidence>
<dbReference type="InterPro" id="IPR014756">
    <property type="entry name" value="Ig_E-set"/>
</dbReference>